<dbReference type="HOGENOM" id="CLU_747796_0_0_11"/>
<dbReference type="EMBL" id="HE804045">
    <property type="protein sequence ID" value="CCH30818.1"/>
    <property type="molecule type" value="Genomic_DNA"/>
</dbReference>
<dbReference type="KEGG" id="sesp:BN6_35200"/>
<dbReference type="Proteomes" id="UP000006281">
    <property type="component" value="Chromosome"/>
</dbReference>
<feature type="region of interest" description="Disordered" evidence="1">
    <location>
        <begin position="30"/>
        <end position="73"/>
    </location>
</feature>
<gene>
    <name evidence="2" type="ordered locus">BN6_35200</name>
</gene>
<organism evidence="2 3">
    <name type="scientific">Saccharothrix espanaensis (strain ATCC 51144 / DSM 44229 / JCM 9112 / NBRC 15066 / NRRL 15764)</name>
    <dbReference type="NCBI Taxonomy" id="1179773"/>
    <lineage>
        <taxon>Bacteria</taxon>
        <taxon>Bacillati</taxon>
        <taxon>Actinomycetota</taxon>
        <taxon>Actinomycetes</taxon>
        <taxon>Pseudonocardiales</taxon>
        <taxon>Pseudonocardiaceae</taxon>
        <taxon>Saccharothrix</taxon>
    </lineage>
</organism>
<dbReference type="AlphaFoldDB" id="K0K2M3"/>
<protein>
    <submittedName>
        <fullName evidence="2">Uncharacterized protein</fullName>
    </submittedName>
</protein>
<proteinExistence type="predicted"/>
<sequence>MPLPPSGRQQCAGVNSSVFLTGYPRGAVAFPVRDHEPGDREACNAPPAAEDHPGDRLRRPRHDGKALPPLEVSTGTFHPARFDPYAEEGQVGAKVSLEYQPSTFKIKNLFPDYLPGSPAVFHLLQIVREVRQQGQNLGVQPVNGNIGYAERCVPGHLQHAGWALDVDLITKKPVRAAYRKIAAARKDALTNPVQHAADCQAQLTVDTSLVDGTVGPSGVLASLDYRYSQQRLTETIPLFTAQEEQTGGNALVVTDWKAAPKQTRATLRDNPSAPINSDVLGMDFQTAVLLQYQTNNGWKNKYVVVVSWGWARDAGKSLVRLREVATLTDRTGLTPEFLAARTQWNGLSVTDPANPNAGLHPVIPMPDHDV</sequence>
<accession>K0K2M3</accession>
<dbReference type="PATRIC" id="fig|1179773.3.peg.3523"/>
<evidence type="ECO:0000313" key="3">
    <source>
        <dbReference type="Proteomes" id="UP000006281"/>
    </source>
</evidence>
<keyword evidence="3" id="KW-1185">Reference proteome</keyword>
<name>K0K2M3_SACES</name>
<evidence type="ECO:0000256" key="1">
    <source>
        <dbReference type="SAM" id="MobiDB-lite"/>
    </source>
</evidence>
<feature type="compositionally biased region" description="Basic and acidic residues" evidence="1">
    <location>
        <begin position="32"/>
        <end position="42"/>
    </location>
</feature>
<evidence type="ECO:0000313" key="2">
    <source>
        <dbReference type="EMBL" id="CCH30818.1"/>
    </source>
</evidence>
<reference evidence="2 3" key="1">
    <citation type="journal article" date="2012" name="BMC Genomics">
        <title>Complete genome sequence of Saccharothrix espanaensis DSM 44229T and comparison to the other completely sequenced Pseudonocardiaceae.</title>
        <authorList>
            <person name="Strobel T."/>
            <person name="Al-Dilaimi A."/>
            <person name="Blom J."/>
            <person name="Gessner A."/>
            <person name="Kalinowski J."/>
            <person name="Luzhetska M."/>
            <person name="Puhler A."/>
            <person name="Szczepanowski R."/>
            <person name="Bechthold A."/>
            <person name="Ruckert C."/>
        </authorList>
    </citation>
    <scope>NUCLEOTIDE SEQUENCE [LARGE SCALE GENOMIC DNA]</scope>
    <source>
        <strain evidence="3">ATCC 51144 / DSM 44229 / JCM 9112 / NBRC 15066 / NRRL 15764</strain>
    </source>
</reference>